<dbReference type="EMBL" id="JAJOZR010000003">
    <property type="protein sequence ID" value="MCD7108507.1"/>
    <property type="molecule type" value="Genomic_DNA"/>
</dbReference>
<gene>
    <name evidence="2" type="ORF">LRX75_05555</name>
</gene>
<dbReference type="InterPro" id="IPR008321">
    <property type="entry name" value="UCP032146"/>
</dbReference>
<evidence type="ECO:0000313" key="2">
    <source>
        <dbReference type="EMBL" id="MCD7108507.1"/>
    </source>
</evidence>
<sequence length="158" mass="17911">MSQPPAFRLCDVVLDETIGRSTPDVEHERAVAIFDLIEENSFEPIGHDGGPYRLKLSLMDSKLVLVVTTEAGGDVITHILSLTPFRRIVRDYFMICESYYEAIRSSTPSQIEAIDMGRRGIHNEGSQTLMDRLSGKIKLDFDTARRLFTLVCVLYWRG</sequence>
<dbReference type="PIRSF" id="PIRSF032146">
    <property type="entry name" value="UCP032146"/>
    <property type="match status" value="1"/>
</dbReference>
<reference evidence="2" key="1">
    <citation type="submission" date="2021-12" db="EMBL/GenBank/DDBJ databases">
        <authorList>
            <person name="Li Y."/>
        </authorList>
    </citation>
    <scope>NUCLEOTIDE SEQUENCE</scope>
    <source>
        <strain evidence="2">DKSPLA3</strain>
    </source>
</reference>
<evidence type="ECO:0000313" key="3">
    <source>
        <dbReference type="Proteomes" id="UP001139089"/>
    </source>
</evidence>
<evidence type="ECO:0000256" key="1">
    <source>
        <dbReference type="HAMAP-Rule" id="MF_00678"/>
    </source>
</evidence>
<dbReference type="RefSeq" id="WP_113149189.1">
    <property type="nucleotide sequence ID" value="NZ_JAJOZR010000003.1"/>
</dbReference>
<dbReference type="Proteomes" id="UP001139089">
    <property type="component" value="Unassembled WGS sequence"/>
</dbReference>
<dbReference type="AlphaFoldDB" id="A0A9X1SZN1"/>
<accession>A0A9X1SZN1</accession>
<comment type="caution">
    <text evidence="2">The sequence shown here is derived from an EMBL/GenBank/DDBJ whole genome shotgun (WGS) entry which is preliminary data.</text>
</comment>
<dbReference type="HAMAP" id="MF_00678">
    <property type="entry name" value="UPF0262"/>
    <property type="match status" value="1"/>
</dbReference>
<dbReference type="NCBIfam" id="NF002769">
    <property type="entry name" value="PRK02853.1"/>
    <property type="match status" value="1"/>
</dbReference>
<dbReference type="Pfam" id="PF06793">
    <property type="entry name" value="UPF0262"/>
    <property type="match status" value="1"/>
</dbReference>
<keyword evidence="3" id="KW-1185">Reference proteome</keyword>
<organism evidence="2 3">
    <name type="scientific">Rhizobium quercicola</name>
    <dbReference type="NCBI Taxonomy" id="2901226"/>
    <lineage>
        <taxon>Bacteria</taxon>
        <taxon>Pseudomonadati</taxon>
        <taxon>Pseudomonadota</taxon>
        <taxon>Alphaproteobacteria</taxon>
        <taxon>Hyphomicrobiales</taxon>
        <taxon>Rhizobiaceae</taxon>
        <taxon>Rhizobium/Agrobacterium group</taxon>
        <taxon>Rhizobium</taxon>
    </lineage>
</organism>
<comment type="similarity">
    <text evidence="1">Belongs to the UPF0262 family.</text>
</comment>
<name>A0A9X1SZN1_9HYPH</name>
<proteinExistence type="inferred from homology"/>
<protein>
    <recommendedName>
        <fullName evidence="1">UPF0262 protein LRX75_05555</fullName>
    </recommendedName>
</protein>